<protein>
    <submittedName>
        <fullName evidence="2">Uncharacterized protein</fullName>
    </submittedName>
</protein>
<evidence type="ECO:0000256" key="1">
    <source>
        <dbReference type="SAM" id="Phobius"/>
    </source>
</evidence>
<reference evidence="2 3" key="1">
    <citation type="journal article" date="2016" name="Nat. Commun.">
        <title>Thousands of microbial genomes shed light on interconnected biogeochemical processes in an aquifer system.</title>
        <authorList>
            <person name="Anantharaman K."/>
            <person name="Brown C.T."/>
            <person name="Hug L.A."/>
            <person name="Sharon I."/>
            <person name="Castelle C.J."/>
            <person name="Probst A.J."/>
            <person name="Thomas B.C."/>
            <person name="Singh A."/>
            <person name="Wilkins M.J."/>
            <person name="Karaoz U."/>
            <person name="Brodie E.L."/>
            <person name="Williams K.H."/>
            <person name="Hubbard S.S."/>
            <person name="Banfield J.F."/>
        </authorList>
    </citation>
    <scope>NUCLEOTIDE SEQUENCE [LARGE SCALE GENOMIC DNA]</scope>
</reference>
<dbReference type="AlphaFoldDB" id="A0A1F5KUJ4"/>
<dbReference type="Proteomes" id="UP000178565">
    <property type="component" value="Unassembled WGS sequence"/>
</dbReference>
<dbReference type="STRING" id="1797785.A3B45_05160"/>
<organism evidence="2 3">
    <name type="scientific">Candidatus Daviesbacteria bacterium RIFCSPLOWO2_01_FULL_39_12</name>
    <dbReference type="NCBI Taxonomy" id="1797785"/>
    <lineage>
        <taxon>Bacteria</taxon>
        <taxon>Candidatus Daviesiibacteriota</taxon>
    </lineage>
</organism>
<sequence>MAIRKYCQLALARYKVALLLLILLAAVGFGLFRTYRLLTFHQPGIVGSIKLKVSSNALPQGIAKNEISATVLNIFELPEDVKQKVGEDIIMAAMKLEPSNIQFSEPISLTMTVFANHEFTPQLWHTGNLGREEIKDLQISFNKTKQELTVTGSVNHFSQLRATKKETQETAKEFVARRQEEADWLKQQAERETFWSAKAEKYHELADKGLQWEKEGVKRFGSDSDLPKLGKNAYHKSAALEQYGKNLEDDYLGQIELTKDPNKKFDLLKEWADKTDALHKEWDKAAWDERFEYPVLGKDEMLSRALGESTRGFEITIEKGASRMPGIDMLLKLAKEARGIDSIISIEPFDDGAVLVVGRPRGSGIAKQIFAELDERIRKEADVLKRFDLLKGRLDKTDWVQRQSVSTDERIILTLGKDALKESTIFREQSEYIINNLLDLAGKEQDLGKKRELAQKLLDIVNWLRERFETLGYDEWRAGNLDMSRWPDSIEDILGDSVPAGAEIQLKPKAADAPKTKPKPTTPPTAKCDFNGFLSCRDTFNLQGCIDACPYVSAPCPAGTSPDTECKETDKACSDACWDRGTAHGSSCAKANNCTLEEIQARLQEP</sequence>
<keyword evidence="1" id="KW-0812">Transmembrane</keyword>
<name>A0A1F5KUJ4_9BACT</name>
<keyword evidence="1" id="KW-0472">Membrane</keyword>
<evidence type="ECO:0000313" key="3">
    <source>
        <dbReference type="Proteomes" id="UP000178565"/>
    </source>
</evidence>
<evidence type="ECO:0000313" key="2">
    <source>
        <dbReference type="EMBL" id="OGE44509.1"/>
    </source>
</evidence>
<feature type="transmembrane region" description="Helical" evidence="1">
    <location>
        <begin position="12"/>
        <end position="32"/>
    </location>
</feature>
<accession>A0A1F5KUJ4</accession>
<gene>
    <name evidence="2" type="ORF">A3B45_05160</name>
</gene>
<proteinExistence type="predicted"/>
<dbReference type="Gene3D" id="2.60.220.30">
    <property type="match status" value="1"/>
</dbReference>
<comment type="caution">
    <text evidence="2">The sequence shown here is derived from an EMBL/GenBank/DDBJ whole genome shotgun (WGS) entry which is preliminary data.</text>
</comment>
<keyword evidence="1" id="KW-1133">Transmembrane helix</keyword>
<dbReference type="EMBL" id="MFDM01000001">
    <property type="protein sequence ID" value="OGE44509.1"/>
    <property type="molecule type" value="Genomic_DNA"/>
</dbReference>